<dbReference type="GeneID" id="38133983"/>
<name>A0A3F3Q7R0_9EURO</name>
<gene>
    <name evidence="1" type="ORF">BDQ94DRAFT_140440</name>
</gene>
<organism evidence="1 2">
    <name type="scientific">Aspergillus welwitschiae</name>
    <dbReference type="NCBI Taxonomy" id="1341132"/>
    <lineage>
        <taxon>Eukaryota</taxon>
        <taxon>Fungi</taxon>
        <taxon>Dikarya</taxon>
        <taxon>Ascomycota</taxon>
        <taxon>Pezizomycotina</taxon>
        <taxon>Eurotiomycetes</taxon>
        <taxon>Eurotiomycetidae</taxon>
        <taxon>Eurotiales</taxon>
        <taxon>Aspergillaceae</taxon>
        <taxon>Aspergillus</taxon>
        <taxon>Aspergillus subgen. Circumdati</taxon>
    </lineage>
</organism>
<evidence type="ECO:0000313" key="1">
    <source>
        <dbReference type="EMBL" id="RDH35230.1"/>
    </source>
</evidence>
<dbReference type="Proteomes" id="UP000253729">
    <property type="component" value="Unassembled WGS sequence"/>
</dbReference>
<keyword evidence="2" id="KW-1185">Reference proteome</keyword>
<sequence length="88" mass="10308">MGGWRRRKERKRVRGEQEPFMKNEGWPCAKGVSRGFISRRSRWGAITRRVGCRCWSQLSAEGINSERPKWGEVEKEGWRLLGGRMAMI</sequence>
<proteinExistence type="predicted"/>
<dbReference type="AlphaFoldDB" id="A0A3F3Q7R0"/>
<evidence type="ECO:0000313" key="2">
    <source>
        <dbReference type="Proteomes" id="UP000253729"/>
    </source>
</evidence>
<protein>
    <submittedName>
        <fullName evidence="1">Uncharacterized protein</fullName>
    </submittedName>
</protein>
<reference evidence="1 2" key="1">
    <citation type="submission" date="2018-07" db="EMBL/GenBank/DDBJ databases">
        <title>The genomes of Aspergillus section Nigri reveals drivers in fungal speciation.</title>
        <authorList>
            <consortium name="DOE Joint Genome Institute"/>
            <person name="Vesth T.C."/>
            <person name="Nybo J."/>
            <person name="Theobald S."/>
            <person name="Brandl J."/>
            <person name="Frisvad J.C."/>
            <person name="Nielsen K.F."/>
            <person name="Lyhne E.K."/>
            <person name="Kogle M.E."/>
            <person name="Kuo A."/>
            <person name="Riley R."/>
            <person name="Clum A."/>
            <person name="Nolan M."/>
            <person name="Lipzen A."/>
            <person name="Salamov A."/>
            <person name="Henrissat B."/>
            <person name="Wiebenga A."/>
            <person name="De vries R.P."/>
            <person name="Grigoriev I.V."/>
            <person name="Mortensen U.H."/>
            <person name="Andersen M.R."/>
            <person name="Baker S.E."/>
        </authorList>
    </citation>
    <scope>NUCLEOTIDE SEQUENCE [LARGE SCALE GENOMIC DNA]</scope>
    <source>
        <strain evidence="1 2">CBS 139.54b</strain>
    </source>
</reference>
<dbReference type="EMBL" id="KZ852041">
    <property type="protein sequence ID" value="RDH35230.1"/>
    <property type="molecule type" value="Genomic_DNA"/>
</dbReference>
<accession>A0A3F3Q7R0</accession>
<dbReference type="RefSeq" id="XP_026628252.1">
    <property type="nucleotide sequence ID" value="XM_026765627.1"/>
</dbReference>